<comment type="caution">
    <text evidence="2">The sequence shown here is derived from an EMBL/GenBank/DDBJ whole genome shotgun (WGS) entry which is preliminary data.</text>
</comment>
<name>A0ABV7AHA1_9RHOB</name>
<proteinExistence type="predicted"/>
<sequence length="83" mass="9229">MTEQPDPMSLRAIVLDAVKREAATDIDAGKVLFDGSWIPREELKSKRRQRLLRNIGRTLEALVFWLAVAGAGILLMLLASIIV</sequence>
<evidence type="ECO:0000256" key="1">
    <source>
        <dbReference type="SAM" id="Phobius"/>
    </source>
</evidence>
<dbReference type="RefSeq" id="WP_377832944.1">
    <property type="nucleotide sequence ID" value="NZ_JBHRSK010000004.1"/>
</dbReference>
<organism evidence="2 3">
    <name type="scientific">Acidimangrovimonas pyrenivorans</name>
    <dbReference type="NCBI Taxonomy" id="2030798"/>
    <lineage>
        <taxon>Bacteria</taxon>
        <taxon>Pseudomonadati</taxon>
        <taxon>Pseudomonadota</taxon>
        <taxon>Alphaproteobacteria</taxon>
        <taxon>Rhodobacterales</taxon>
        <taxon>Paracoccaceae</taxon>
        <taxon>Acidimangrovimonas</taxon>
    </lineage>
</organism>
<keyword evidence="1" id="KW-0472">Membrane</keyword>
<gene>
    <name evidence="2" type="ORF">ACFOES_09230</name>
</gene>
<feature type="transmembrane region" description="Helical" evidence="1">
    <location>
        <begin position="58"/>
        <end position="82"/>
    </location>
</feature>
<accession>A0ABV7AHA1</accession>
<keyword evidence="3" id="KW-1185">Reference proteome</keyword>
<dbReference type="EMBL" id="JBHRSK010000004">
    <property type="protein sequence ID" value="MFC2968275.1"/>
    <property type="molecule type" value="Genomic_DNA"/>
</dbReference>
<keyword evidence="1" id="KW-1133">Transmembrane helix</keyword>
<keyword evidence="1" id="KW-0812">Transmembrane</keyword>
<reference evidence="3" key="1">
    <citation type="journal article" date="2019" name="Int. J. Syst. Evol. Microbiol.">
        <title>The Global Catalogue of Microorganisms (GCM) 10K type strain sequencing project: providing services to taxonomists for standard genome sequencing and annotation.</title>
        <authorList>
            <consortium name="The Broad Institute Genomics Platform"/>
            <consortium name="The Broad Institute Genome Sequencing Center for Infectious Disease"/>
            <person name="Wu L."/>
            <person name="Ma J."/>
        </authorList>
    </citation>
    <scope>NUCLEOTIDE SEQUENCE [LARGE SCALE GENOMIC DNA]</scope>
    <source>
        <strain evidence="3">KCTC 62192</strain>
    </source>
</reference>
<evidence type="ECO:0000313" key="3">
    <source>
        <dbReference type="Proteomes" id="UP001595443"/>
    </source>
</evidence>
<protein>
    <submittedName>
        <fullName evidence="2">Uncharacterized protein</fullName>
    </submittedName>
</protein>
<evidence type="ECO:0000313" key="2">
    <source>
        <dbReference type="EMBL" id="MFC2968275.1"/>
    </source>
</evidence>
<dbReference type="Proteomes" id="UP001595443">
    <property type="component" value="Unassembled WGS sequence"/>
</dbReference>